<dbReference type="SUPFAM" id="SSF52540">
    <property type="entry name" value="P-loop containing nucleoside triphosphate hydrolases"/>
    <property type="match status" value="1"/>
</dbReference>
<dbReference type="EMBL" id="VCBC01000018">
    <property type="protein sequence ID" value="TLU61207.1"/>
    <property type="molecule type" value="Genomic_DNA"/>
</dbReference>
<dbReference type="InterPro" id="IPR009270">
    <property type="entry name" value="DUF927"/>
</dbReference>
<proteinExistence type="predicted"/>
<dbReference type="Pfam" id="PF06048">
    <property type="entry name" value="DUF927"/>
    <property type="match status" value="1"/>
</dbReference>
<comment type="caution">
    <text evidence="2">The sequence shown here is derived from an EMBL/GenBank/DDBJ whole genome shotgun (WGS) entry which is preliminary data.</text>
</comment>
<dbReference type="Proteomes" id="UP000307790">
    <property type="component" value="Unassembled WGS sequence"/>
</dbReference>
<name>A0A5R9IIU9_9GAMM</name>
<feature type="domain" description="DUF927" evidence="1">
    <location>
        <begin position="46"/>
        <end position="287"/>
    </location>
</feature>
<accession>A0A5R9IIU9</accession>
<evidence type="ECO:0000313" key="2">
    <source>
        <dbReference type="EMBL" id="TLU61207.1"/>
    </source>
</evidence>
<dbReference type="InterPro" id="IPR027417">
    <property type="entry name" value="P-loop_NTPase"/>
</dbReference>
<organism evidence="2 3">
    <name type="scientific">Thalassotalea litorea</name>
    <dbReference type="NCBI Taxonomy" id="2020715"/>
    <lineage>
        <taxon>Bacteria</taxon>
        <taxon>Pseudomonadati</taxon>
        <taxon>Pseudomonadota</taxon>
        <taxon>Gammaproteobacteria</taxon>
        <taxon>Alteromonadales</taxon>
        <taxon>Colwelliaceae</taxon>
        <taxon>Thalassotalea</taxon>
    </lineage>
</organism>
<evidence type="ECO:0000259" key="1">
    <source>
        <dbReference type="Pfam" id="PF06048"/>
    </source>
</evidence>
<evidence type="ECO:0000313" key="3">
    <source>
        <dbReference type="Proteomes" id="UP000307790"/>
    </source>
</evidence>
<protein>
    <submittedName>
        <fullName evidence="2">DUF927 domain-containing protein</fullName>
    </submittedName>
</protein>
<dbReference type="RefSeq" id="WP_138321271.1">
    <property type="nucleotide sequence ID" value="NZ_VCBC01000018.1"/>
</dbReference>
<dbReference type="OrthoDB" id="784829at2"/>
<sequence length="603" mass="67124">MNKLPVSFYHEEENLVYRPGSEDDTQSNKSLVVSSFFSVVAMTQLKGEPAMVVQFVTRTGALKQVVLPKAWLADHGVKIRQTLLASGLPSISTNHKARELVNHYLDQMSTFDTVRDIALVEKVGWLSDHYVMGNHIYGIRPDDFLLLGGNRLKALQQAGTLKDWQQHIGAMAVANSALAFAIAVGFSGPIIKLLNMNGFGFHFVGPSSSGKTTLCLCAASVWGPPSMIENWRMTDNAFELRALYHNDGVIVMDEISQALPSQVFDMVYMLGNGLGKTRATKSGELRDMASWRLVALSSGEKTLEHHLAMGDLKMQAGQDIRLASLQIGEREFGVFDYLYGFASGGEFSDHLVDACNKYYGSPMHVFLSHITSDAEKYRDLSNQIFKEYYQLLCANTASPQLNRVAKHVAAVGTAARLATEFRILPWKTEDVQTMMTDMLAVVAESRGGTGDLEDLQLLSSLQEKLVGKSQSNFIEIGDKRAASNFWGYRKYDAEYGDVLMIPSSQWKVINKGHDWRKAAKLAQQRGWMVPTSNPKAWQHNRRIGGSQVKHYIIRLECVCNDDLEQLALPILDTNALNAKLIPSYHQPHQLTAYSVQVCIDKAH</sequence>
<reference evidence="2 3" key="1">
    <citation type="submission" date="2019-05" db="EMBL/GenBank/DDBJ databases">
        <title>Genome sequences of Thalassotalea litorea 1K03283.</title>
        <authorList>
            <person name="Zhang D."/>
        </authorList>
    </citation>
    <scope>NUCLEOTIDE SEQUENCE [LARGE SCALE GENOMIC DNA]</scope>
    <source>
        <strain evidence="2 3">MCCC 1K03283</strain>
    </source>
</reference>
<gene>
    <name evidence="2" type="ORF">FE810_15400</name>
</gene>
<keyword evidence="3" id="KW-1185">Reference proteome</keyword>
<dbReference type="AlphaFoldDB" id="A0A5R9IIU9"/>